<keyword evidence="6 9" id="KW-0067">ATP-binding</keyword>
<evidence type="ECO:0000259" key="11">
    <source>
        <dbReference type="Pfam" id="PF07685"/>
    </source>
</evidence>
<dbReference type="PROSITE" id="PS51274">
    <property type="entry name" value="GATASE_COBBQ"/>
    <property type="match status" value="1"/>
</dbReference>
<dbReference type="InterPro" id="IPR004484">
    <property type="entry name" value="CbiA/CobB_synth"/>
</dbReference>
<accession>A0AA41UCG7</accession>
<dbReference type="Proteomes" id="UP001156140">
    <property type="component" value="Unassembled WGS sequence"/>
</dbReference>
<feature type="domain" description="CobB/CobQ-like glutamine amidotransferase" evidence="11">
    <location>
        <begin position="238"/>
        <end position="422"/>
    </location>
</feature>
<dbReference type="Gene3D" id="3.40.50.880">
    <property type="match status" value="1"/>
</dbReference>
<comment type="cofactor">
    <cofactor evidence="1 9">
        <name>Mg(2+)</name>
        <dbReference type="ChEBI" id="CHEBI:18420"/>
    </cofactor>
</comment>
<comment type="miscellaneous">
    <text evidence="9">The a and c carboxylates of hydrogenobyrinate are activated for nucleophilic attack via formation of a phosphorylated intermediate by ATP. CobB catalyzes first the amidation of the c-carboxylate, and then that of the a-carboxylate.</text>
</comment>
<dbReference type="PANTHER" id="PTHR43873">
    <property type="entry name" value="COBYRINATE A,C-DIAMIDE SYNTHASE"/>
    <property type="match status" value="1"/>
</dbReference>
<dbReference type="GO" id="GO:0009236">
    <property type="term" value="P:cobalamin biosynthetic process"/>
    <property type="evidence" value="ECO:0007669"/>
    <property type="project" value="UniProtKB-UniRule"/>
</dbReference>
<comment type="caution">
    <text evidence="12">The sequence shown here is derived from an EMBL/GenBank/DDBJ whole genome shotgun (WGS) entry which is preliminary data.</text>
</comment>
<evidence type="ECO:0000256" key="6">
    <source>
        <dbReference type="ARBA" id="ARBA00022840"/>
    </source>
</evidence>
<gene>
    <name evidence="9" type="primary">cobB</name>
    <name evidence="12" type="ORF">ML536_17385</name>
</gene>
<protein>
    <recommendedName>
        <fullName evidence="9">Hydrogenobyrinate a,c-diamide synthase</fullName>
        <ecNumber evidence="9">6.3.5.9</ecNumber>
    </recommendedName>
    <alternativeName>
        <fullName evidence="9">Hydrogenobyrinic acid a,c-diamide synthase</fullName>
    </alternativeName>
</protein>
<comment type="domain">
    <text evidence="9">Comprises of two domains. The C-terminal domain contains the binding site for glutamine and catalyzes the hydrolysis of this substrate to glutamate and ammonia. The N-terminal domain is anticipated to bind ATP and hydrogenobyrinate and catalyzes the ultimate synthesis of the diamide product. The ammonia produced via the glutaminase domain is probably translocated to the adjacent domain via a molecular tunnel, where it reacts with an activated intermediate.</text>
</comment>
<dbReference type="PANTHER" id="PTHR43873:SF1">
    <property type="entry name" value="COBYRINATE A,C-DIAMIDE SYNTHASE"/>
    <property type="match status" value="1"/>
</dbReference>
<proteinExistence type="inferred from homology"/>
<evidence type="ECO:0000259" key="10">
    <source>
        <dbReference type="Pfam" id="PF01656"/>
    </source>
</evidence>
<dbReference type="NCBIfam" id="NF002204">
    <property type="entry name" value="PRK01077.1"/>
    <property type="match status" value="1"/>
</dbReference>
<dbReference type="Gene3D" id="3.40.50.300">
    <property type="entry name" value="P-loop containing nucleotide triphosphate hydrolases"/>
    <property type="match status" value="1"/>
</dbReference>
<dbReference type="InterPro" id="IPR002586">
    <property type="entry name" value="CobQ/CobB/MinD/ParA_Nub-bd_dom"/>
</dbReference>
<dbReference type="NCBIfam" id="TIGR00379">
    <property type="entry name" value="cobB"/>
    <property type="match status" value="1"/>
</dbReference>
<dbReference type="InterPro" id="IPR029062">
    <property type="entry name" value="Class_I_gatase-like"/>
</dbReference>
<comment type="catalytic activity">
    <reaction evidence="9">
        <text>hydrogenobyrinate + 2 L-glutamine + 2 ATP + 2 H2O = hydrogenobyrinate a,c-diamide + 2 L-glutamate + 2 ADP + 2 phosphate + 2 H(+)</text>
        <dbReference type="Rhea" id="RHEA:12544"/>
        <dbReference type="ChEBI" id="CHEBI:15377"/>
        <dbReference type="ChEBI" id="CHEBI:15378"/>
        <dbReference type="ChEBI" id="CHEBI:29985"/>
        <dbReference type="ChEBI" id="CHEBI:30616"/>
        <dbReference type="ChEBI" id="CHEBI:43474"/>
        <dbReference type="ChEBI" id="CHEBI:58359"/>
        <dbReference type="ChEBI" id="CHEBI:77873"/>
        <dbReference type="ChEBI" id="CHEBI:77874"/>
        <dbReference type="ChEBI" id="CHEBI:456216"/>
        <dbReference type="EC" id="6.3.5.9"/>
    </reaction>
</comment>
<comment type="pathway">
    <text evidence="9">Cofactor biosynthesis; adenosylcobalamin biosynthesis; cob(II)yrinate a,c-diamide from precorrin-2 (aerobic route): step 9/10.</text>
</comment>
<dbReference type="GO" id="GO:0042242">
    <property type="term" value="F:cobyrinic acid a,c-diamide synthase activity"/>
    <property type="evidence" value="ECO:0007669"/>
    <property type="project" value="InterPro"/>
</dbReference>
<dbReference type="HAMAP" id="MF_00027">
    <property type="entry name" value="CobB_CbiA"/>
    <property type="match status" value="1"/>
</dbReference>
<sequence>MAKGFVIGAPRSGSGKTTLTLGLVAALRGRGHSVQAAKTGPDYIDTSILTRVAGRAAVNLDPWAMGRERLRALAATEAELLVVEGVMGLFDGAVDGTGSTGDLAAELGLPVILVIDAEKQAQSIAPLAAGFANWRPDVRVAGVIVNRVATQRHETMLRRALETTGLRWLGAMPRREGLVLPERHLGLVLPDEVTGFDAVVAEAAQAAADYLDLGGLLELADTVPEGGQPKRLPPLGQRIAIARDEAFAFLYAHFLADWRATGAEISFFSPLADEAPDANVDAVFLPGGYPELHGGRLAAAGRFHAGLRAARDRGALVYGECGGFMVLGRSLTDKAGVTHAMSGLLPVETNIDRPRRQLGYRRLAHKSPLPWPERLFGHEFHYSTARVFDAPPLFAANDAAGEPQPEMGVQVGRVLGSYAHVIDGGW</sequence>
<evidence type="ECO:0000256" key="4">
    <source>
        <dbReference type="ARBA" id="ARBA00022598"/>
    </source>
</evidence>
<dbReference type="CDD" id="cd05388">
    <property type="entry name" value="CobB_N"/>
    <property type="match status" value="1"/>
</dbReference>
<evidence type="ECO:0000256" key="1">
    <source>
        <dbReference type="ARBA" id="ARBA00001946"/>
    </source>
</evidence>
<dbReference type="GO" id="GO:0043802">
    <property type="term" value="F:hydrogenobyrinic acid a,c-diamide synthase (glutamine-hydrolysing) activity"/>
    <property type="evidence" value="ECO:0007669"/>
    <property type="project" value="UniProtKB-UniRule"/>
</dbReference>
<evidence type="ECO:0000256" key="7">
    <source>
        <dbReference type="ARBA" id="ARBA00022842"/>
    </source>
</evidence>
<dbReference type="GO" id="GO:0005524">
    <property type="term" value="F:ATP binding"/>
    <property type="evidence" value="ECO:0007669"/>
    <property type="project" value="UniProtKB-UniRule"/>
</dbReference>
<evidence type="ECO:0000256" key="5">
    <source>
        <dbReference type="ARBA" id="ARBA00022741"/>
    </source>
</evidence>
<dbReference type="InterPro" id="IPR027417">
    <property type="entry name" value="P-loop_NTPase"/>
</dbReference>
<keyword evidence="4 9" id="KW-0436">Ligase</keyword>
<comment type="similarity">
    <text evidence="9">Belongs to the CobB/CbiA family.</text>
</comment>
<dbReference type="Pfam" id="PF07685">
    <property type="entry name" value="GATase_3"/>
    <property type="match status" value="1"/>
</dbReference>
<dbReference type="SUPFAM" id="SSF52317">
    <property type="entry name" value="Class I glutamine amidotransferase-like"/>
    <property type="match status" value="1"/>
</dbReference>
<keyword evidence="3 9" id="KW-0169">Cobalamin biosynthesis</keyword>
<dbReference type="SUPFAM" id="SSF52540">
    <property type="entry name" value="P-loop containing nucleoside triphosphate hydrolases"/>
    <property type="match status" value="1"/>
</dbReference>
<evidence type="ECO:0000256" key="3">
    <source>
        <dbReference type="ARBA" id="ARBA00022573"/>
    </source>
</evidence>
<comment type="similarity">
    <text evidence="2">Belongs to the CobB/CobQ family. CobQ subfamily.</text>
</comment>
<dbReference type="EMBL" id="JALAZD010000002">
    <property type="protein sequence ID" value="MCI0128608.1"/>
    <property type="molecule type" value="Genomic_DNA"/>
</dbReference>
<dbReference type="InterPro" id="IPR011698">
    <property type="entry name" value="GATase_3"/>
</dbReference>
<keyword evidence="5 9" id="KW-0547">Nucleotide-binding</keyword>
<evidence type="ECO:0000313" key="13">
    <source>
        <dbReference type="Proteomes" id="UP001156140"/>
    </source>
</evidence>
<evidence type="ECO:0000256" key="8">
    <source>
        <dbReference type="ARBA" id="ARBA00022962"/>
    </source>
</evidence>
<name>A0AA41UCG7_9HYPH</name>
<reference evidence="12" key="1">
    <citation type="submission" date="2022-03" db="EMBL/GenBank/DDBJ databases">
        <title>The complete genome sequence of a Methyloterrigena soli.</title>
        <authorList>
            <person name="Zi Z."/>
        </authorList>
    </citation>
    <scope>NUCLEOTIDE SEQUENCE</scope>
    <source>
        <strain evidence="12">M48</strain>
    </source>
</reference>
<dbReference type="RefSeq" id="WP_281736712.1">
    <property type="nucleotide sequence ID" value="NZ_JAKETQ010000002.1"/>
</dbReference>
<feature type="domain" description="CobQ/CobB/MinD/ParA nucleotide binding" evidence="10">
    <location>
        <begin position="7"/>
        <end position="184"/>
    </location>
</feature>
<organism evidence="12 13">
    <name type="scientific">Paradevosia shaoguanensis</name>
    <dbReference type="NCBI Taxonomy" id="1335043"/>
    <lineage>
        <taxon>Bacteria</taxon>
        <taxon>Pseudomonadati</taxon>
        <taxon>Pseudomonadota</taxon>
        <taxon>Alphaproteobacteria</taxon>
        <taxon>Hyphomicrobiales</taxon>
        <taxon>Devosiaceae</taxon>
        <taxon>Paradevosia</taxon>
    </lineage>
</organism>
<feature type="site" description="Increases nucleophilicity of active site Cys" evidence="9">
    <location>
        <position position="420"/>
    </location>
</feature>
<comment type="function">
    <text evidence="9">Catalyzes the ATP-dependent amidation of the two carboxylate groups at positions a and c of hydrogenobyrinate, using either L-glutamine or ammonia as the nitrogen source.</text>
</comment>
<evidence type="ECO:0000313" key="12">
    <source>
        <dbReference type="EMBL" id="MCI0128608.1"/>
    </source>
</evidence>
<keyword evidence="7 9" id="KW-0460">Magnesium</keyword>
<feature type="active site" description="Nucleophile" evidence="9">
    <location>
        <position position="321"/>
    </location>
</feature>
<dbReference type="AlphaFoldDB" id="A0AA41UCG7"/>
<keyword evidence="8 9" id="KW-0315">Glutamine amidotransferase</keyword>
<dbReference type="EC" id="6.3.5.9" evidence="9"/>
<evidence type="ECO:0000256" key="9">
    <source>
        <dbReference type="HAMAP-Rule" id="MF_00027"/>
    </source>
</evidence>
<evidence type="ECO:0000256" key="2">
    <source>
        <dbReference type="ARBA" id="ARBA00006205"/>
    </source>
</evidence>
<keyword evidence="13" id="KW-1185">Reference proteome</keyword>
<dbReference type="Pfam" id="PF01656">
    <property type="entry name" value="CbiA"/>
    <property type="match status" value="1"/>
</dbReference>